<organism evidence="2 3">
    <name type="scientific">Cronartium quercuum f. sp. fusiforme G11</name>
    <dbReference type="NCBI Taxonomy" id="708437"/>
    <lineage>
        <taxon>Eukaryota</taxon>
        <taxon>Fungi</taxon>
        <taxon>Dikarya</taxon>
        <taxon>Basidiomycota</taxon>
        <taxon>Pucciniomycotina</taxon>
        <taxon>Pucciniomycetes</taxon>
        <taxon>Pucciniales</taxon>
        <taxon>Coleosporiaceae</taxon>
        <taxon>Cronartium</taxon>
    </lineage>
</organism>
<feature type="compositionally biased region" description="Polar residues" evidence="1">
    <location>
        <begin position="168"/>
        <end position="183"/>
    </location>
</feature>
<dbReference type="Proteomes" id="UP000886653">
    <property type="component" value="Unassembled WGS sequence"/>
</dbReference>
<name>A0A9P6NI30_9BASI</name>
<sequence length="335" mass="36310">MTVTDTPSTNKQFLNLSIDELQGLTKNLVELQIVHKEIKSNSTLAFRHDLGSILDQPLTPNSAAPSGISSGPAIHSDYPPSDDTEITDHFVTDNIDLASVYSGFANDRLTPQPPAQKQAKNRGPANNDRVDHRSKTPAVEARIPAGSHVPWQLAPEVINPLMTLDSEVGSQAQAPSTRAQSPIQLEDPPVAPSAESPVVSALWRALQRSFADWTAAKQASDILGGDIALAIAQSTRKALERKMSQSEVDCLSLVRVSWEGTAWNPFHYRVGSFMKSPHLPHQHQPHLVPPRKCLFSTLDVEAAADMGLGLLQGAQIASAMVNKVPQVKENLSRKS</sequence>
<evidence type="ECO:0000313" key="3">
    <source>
        <dbReference type="Proteomes" id="UP000886653"/>
    </source>
</evidence>
<keyword evidence="3" id="KW-1185">Reference proteome</keyword>
<evidence type="ECO:0000256" key="1">
    <source>
        <dbReference type="SAM" id="MobiDB-lite"/>
    </source>
</evidence>
<dbReference type="AlphaFoldDB" id="A0A9P6NI30"/>
<dbReference type="EMBL" id="MU167248">
    <property type="protein sequence ID" value="KAG0147375.1"/>
    <property type="molecule type" value="Genomic_DNA"/>
</dbReference>
<feature type="compositionally biased region" description="Low complexity" evidence="1">
    <location>
        <begin position="62"/>
        <end position="74"/>
    </location>
</feature>
<feature type="region of interest" description="Disordered" evidence="1">
    <location>
        <begin position="167"/>
        <end position="194"/>
    </location>
</feature>
<feature type="region of interest" description="Disordered" evidence="1">
    <location>
        <begin position="105"/>
        <end position="134"/>
    </location>
</feature>
<protein>
    <submittedName>
        <fullName evidence="2">Uncharacterized protein</fullName>
    </submittedName>
</protein>
<accession>A0A9P6NI30</accession>
<gene>
    <name evidence="2" type="ORF">CROQUDRAFT_91448</name>
</gene>
<comment type="caution">
    <text evidence="2">The sequence shown here is derived from an EMBL/GenBank/DDBJ whole genome shotgun (WGS) entry which is preliminary data.</text>
</comment>
<evidence type="ECO:0000313" key="2">
    <source>
        <dbReference type="EMBL" id="KAG0147375.1"/>
    </source>
</evidence>
<proteinExistence type="predicted"/>
<feature type="region of interest" description="Disordered" evidence="1">
    <location>
        <begin position="57"/>
        <end position="78"/>
    </location>
</feature>
<reference evidence="2" key="1">
    <citation type="submission" date="2013-11" db="EMBL/GenBank/DDBJ databases">
        <title>Genome sequence of the fusiform rust pathogen reveals effectors for host alternation and coevolution with pine.</title>
        <authorList>
            <consortium name="DOE Joint Genome Institute"/>
            <person name="Smith K."/>
            <person name="Pendleton A."/>
            <person name="Kubisiak T."/>
            <person name="Anderson C."/>
            <person name="Salamov A."/>
            <person name="Aerts A."/>
            <person name="Riley R."/>
            <person name="Clum A."/>
            <person name="Lindquist E."/>
            <person name="Ence D."/>
            <person name="Campbell M."/>
            <person name="Kronenberg Z."/>
            <person name="Feau N."/>
            <person name="Dhillon B."/>
            <person name="Hamelin R."/>
            <person name="Burleigh J."/>
            <person name="Smith J."/>
            <person name="Yandell M."/>
            <person name="Nelson C."/>
            <person name="Grigoriev I."/>
            <person name="Davis J."/>
        </authorList>
    </citation>
    <scope>NUCLEOTIDE SEQUENCE</scope>
    <source>
        <strain evidence="2">G11</strain>
    </source>
</reference>